<organism evidence="2 3">
    <name type="scientific">Actinomadura livida</name>
    <dbReference type="NCBI Taxonomy" id="79909"/>
    <lineage>
        <taxon>Bacteria</taxon>
        <taxon>Bacillati</taxon>
        <taxon>Actinomycetota</taxon>
        <taxon>Actinomycetes</taxon>
        <taxon>Streptosporangiales</taxon>
        <taxon>Thermomonosporaceae</taxon>
        <taxon>Actinomadura</taxon>
    </lineage>
</organism>
<proteinExistence type="predicted"/>
<name>A0A7W7N0G3_9ACTN</name>
<dbReference type="Pfam" id="PF06314">
    <property type="entry name" value="ADC"/>
    <property type="match status" value="1"/>
</dbReference>
<reference evidence="1" key="3">
    <citation type="submission" date="2023-12" db="EMBL/GenBank/DDBJ databases">
        <authorList>
            <person name="Sun Q."/>
            <person name="Inoue M."/>
        </authorList>
    </citation>
    <scope>NUCLEOTIDE SEQUENCE</scope>
    <source>
        <strain evidence="1">JCM 10667</strain>
    </source>
</reference>
<evidence type="ECO:0000313" key="3">
    <source>
        <dbReference type="Proteomes" id="UP000549343"/>
    </source>
</evidence>
<sequence length="248" mass="26268">MTSAVEAHAIQGERVELPVRIRDAAVASAMFAVPADAARAVISYSGLDVAEPLPGRAICSLAFVRYADGDLGPYHEFAVAFLVRPPGSAPPTGALGRLSGMKGVGAFIHWLPVNQEFTLEAGRTIWGFPKELADIPMDLAGRVKRCAVRFGGRTAIEVAVRSGAPMPEGSGAPKVEAYSCMDGVTRRTPWTVTPSEVRMRPGGAKVVLGDHPVAEELRGLGLDRARALSSSTVGHLRMVFEGAEEVRP</sequence>
<dbReference type="EMBL" id="BAAAHD010000022">
    <property type="protein sequence ID" value="GAA0561055.1"/>
    <property type="molecule type" value="Genomic_DNA"/>
</dbReference>
<dbReference type="Proteomes" id="UP001501427">
    <property type="component" value="Unassembled WGS sequence"/>
</dbReference>
<gene>
    <name evidence="2" type="ORF">F4557_006399</name>
    <name evidence="1" type="ORF">GCM10009546_24020</name>
</gene>
<evidence type="ECO:0000313" key="1">
    <source>
        <dbReference type="EMBL" id="GAA0561055.1"/>
    </source>
</evidence>
<dbReference type="GO" id="GO:0016829">
    <property type="term" value="F:lyase activity"/>
    <property type="evidence" value="ECO:0007669"/>
    <property type="project" value="InterPro"/>
</dbReference>
<keyword evidence="4" id="KW-1185">Reference proteome</keyword>
<reference evidence="1 4" key="1">
    <citation type="journal article" date="2019" name="Int. J. Syst. Evol. Microbiol.">
        <title>The Global Catalogue of Microorganisms (GCM) 10K type strain sequencing project: providing services to taxonomists for standard genome sequencing and annotation.</title>
        <authorList>
            <consortium name="The Broad Institute Genomics Platform"/>
            <consortium name="The Broad Institute Genome Sequencing Center for Infectious Disease"/>
            <person name="Wu L."/>
            <person name="Ma J."/>
        </authorList>
    </citation>
    <scope>NUCLEOTIDE SEQUENCE [LARGE SCALE GENOMIC DNA]</scope>
    <source>
        <strain evidence="1 4">JCM 10667</strain>
    </source>
</reference>
<evidence type="ECO:0000313" key="4">
    <source>
        <dbReference type="Proteomes" id="UP001501427"/>
    </source>
</evidence>
<evidence type="ECO:0000313" key="2">
    <source>
        <dbReference type="EMBL" id="MBB4777981.1"/>
    </source>
</evidence>
<dbReference type="EMBL" id="JACHMV010000001">
    <property type="protein sequence ID" value="MBB4777981.1"/>
    <property type="molecule type" value="Genomic_DNA"/>
</dbReference>
<dbReference type="InterPro" id="IPR010451">
    <property type="entry name" value="Acetoacetate_decarboxylase"/>
</dbReference>
<comment type="caution">
    <text evidence="2">The sequence shown here is derived from an EMBL/GenBank/DDBJ whole genome shotgun (WGS) entry which is preliminary data.</text>
</comment>
<dbReference type="AlphaFoldDB" id="A0A7W7N0G3"/>
<dbReference type="RefSeq" id="WP_229808188.1">
    <property type="nucleotide sequence ID" value="NZ_BAAAHD010000022.1"/>
</dbReference>
<dbReference type="InterPro" id="IPR023375">
    <property type="entry name" value="ADC_dom_sf"/>
</dbReference>
<accession>A0A7W7N0G3</accession>
<dbReference type="Gene3D" id="2.40.400.10">
    <property type="entry name" value="Acetoacetate decarboxylase-like"/>
    <property type="match status" value="1"/>
</dbReference>
<protein>
    <submittedName>
        <fullName evidence="1">Acetoacetate decarboxylase family protein</fullName>
    </submittedName>
</protein>
<dbReference type="Proteomes" id="UP000549343">
    <property type="component" value="Unassembled WGS sequence"/>
</dbReference>
<dbReference type="SUPFAM" id="SSF160104">
    <property type="entry name" value="Acetoacetate decarboxylase-like"/>
    <property type="match status" value="1"/>
</dbReference>
<reference evidence="2 3" key="2">
    <citation type="submission" date="2020-08" db="EMBL/GenBank/DDBJ databases">
        <title>Sequencing the genomes of 1000 actinobacteria strains.</title>
        <authorList>
            <person name="Klenk H.-P."/>
        </authorList>
    </citation>
    <scope>NUCLEOTIDE SEQUENCE [LARGE SCALE GENOMIC DNA]</scope>
    <source>
        <strain evidence="2 3">DSM 44772</strain>
    </source>
</reference>